<organism evidence="1 2">
    <name type="scientific">Nitratireductor aquibiodomus</name>
    <dbReference type="NCBI Taxonomy" id="204799"/>
    <lineage>
        <taxon>Bacteria</taxon>
        <taxon>Pseudomonadati</taxon>
        <taxon>Pseudomonadota</taxon>
        <taxon>Alphaproteobacteria</taxon>
        <taxon>Hyphomicrobiales</taxon>
        <taxon>Phyllobacteriaceae</taxon>
        <taxon>Nitratireductor</taxon>
    </lineage>
</organism>
<dbReference type="AlphaFoldDB" id="A0A1H4L555"/>
<dbReference type="EMBL" id="FNSL01000001">
    <property type="protein sequence ID" value="SEB65475.1"/>
    <property type="molecule type" value="Genomic_DNA"/>
</dbReference>
<gene>
    <name evidence="1" type="ORF">SAMN05216452_2633</name>
</gene>
<proteinExistence type="predicted"/>
<reference evidence="2" key="1">
    <citation type="submission" date="2016-10" db="EMBL/GenBank/DDBJ databases">
        <authorList>
            <person name="Varghese N."/>
            <person name="Submissions S."/>
        </authorList>
    </citation>
    <scope>NUCLEOTIDE SEQUENCE [LARGE SCALE GENOMIC DNA]</scope>
    <source>
        <strain evidence="2">ES.061</strain>
    </source>
</reference>
<evidence type="ECO:0000313" key="1">
    <source>
        <dbReference type="EMBL" id="SEB65475.1"/>
    </source>
</evidence>
<accession>A0A1H4L555</accession>
<evidence type="ECO:0000313" key="2">
    <source>
        <dbReference type="Proteomes" id="UP000199064"/>
    </source>
</evidence>
<keyword evidence="2" id="KW-1185">Reference proteome</keyword>
<sequence length="29" mass="2934">MNIEGGALILNEELLQAGLAKSASCCIAT</sequence>
<name>A0A1H4L555_9HYPH</name>
<protein>
    <submittedName>
        <fullName evidence="1">Uncharacterized protein</fullName>
    </submittedName>
</protein>
<dbReference type="Proteomes" id="UP000199064">
    <property type="component" value="Unassembled WGS sequence"/>
</dbReference>